<proteinExistence type="predicted"/>
<sequence>VFRLNVDRMKKIPSLTFLAFFVIFIASCAAESEYIANLPKIDGFQVKKIYRLNRNLLAAYMDSSGNRLVFKLNESSATWKRILFKTKVSL</sequence>
<dbReference type="EMBL" id="UINC01027670">
    <property type="protein sequence ID" value="SVB07308.1"/>
    <property type="molecule type" value="Genomic_DNA"/>
</dbReference>
<feature type="non-terminal residue" evidence="1">
    <location>
        <position position="1"/>
    </location>
</feature>
<dbReference type="AlphaFoldDB" id="A0A382B0R2"/>
<gene>
    <name evidence="1" type="ORF">METZ01_LOCUS160162</name>
</gene>
<name>A0A382B0R2_9ZZZZ</name>
<organism evidence="1">
    <name type="scientific">marine metagenome</name>
    <dbReference type="NCBI Taxonomy" id="408172"/>
    <lineage>
        <taxon>unclassified sequences</taxon>
        <taxon>metagenomes</taxon>
        <taxon>ecological metagenomes</taxon>
    </lineage>
</organism>
<accession>A0A382B0R2</accession>
<reference evidence="1" key="1">
    <citation type="submission" date="2018-05" db="EMBL/GenBank/DDBJ databases">
        <authorList>
            <person name="Lanie J.A."/>
            <person name="Ng W.-L."/>
            <person name="Kazmierczak K.M."/>
            <person name="Andrzejewski T.M."/>
            <person name="Davidsen T.M."/>
            <person name="Wayne K.J."/>
            <person name="Tettelin H."/>
            <person name="Glass J.I."/>
            <person name="Rusch D."/>
            <person name="Podicherti R."/>
            <person name="Tsui H.-C.T."/>
            <person name="Winkler M.E."/>
        </authorList>
    </citation>
    <scope>NUCLEOTIDE SEQUENCE</scope>
</reference>
<protein>
    <submittedName>
        <fullName evidence="1">Uncharacterized protein</fullName>
    </submittedName>
</protein>
<evidence type="ECO:0000313" key="1">
    <source>
        <dbReference type="EMBL" id="SVB07308.1"/>
    </source>
</evidence>